<accession>A0A7J0D904</accession>
<comment type="caution">
    <text evidence="1">The sequence shown here is derived from an EMBL/GenBank/DDBJ whole genome shotgun (WGS) entry which is preliminary data.</text>
</comment>
<name>A0A7J0D904_9ERIC</name>
<organism evidence="1 2">
    <name type="scientific">Actinidia rufa</name>
    <dbReference type="NCBI Taxonomy" id="165716"/>
    <lineage>
        <taxon>Eukaryota</taxon>
        <taxon>Viridiplantae</taxon>
        <taxon>Streptophyta</taxon>
        <taxon>Embryophyta</taxon>
        <taxon>Tracheophyta</taxon>
        <taxon>Spermatophyta</taxon>
        <taxon>Magnoliopsida</taxon>
        <taxon>eudicotyledons</taxon>
        <taxon>Gunneridae</taxon>
        <taxon>Pentapetalae</taxon>
        <taxon>asterids</taxon>
        <taxon>Ericales</taxon>
        <taxon>Actinidiaceae</taxon>
        <taxon>Actinidia</taxon>
    </lineage>
</organism>
<dbReference type="Proteomes" id="UP000585474">
    <property type="component" value="Unassembled WGS sequence"/>
</dbReference>
<protein>
    <submittedName>
        <fullName evidence="1">Uncharacterized protein</fullName>
    </submittedName>
</protein>
<dbReference type="AlphaFoldDB" id="A0A7J0D904"/>
<proteinExistence type="predicted"/>
<evidence type="ECO:0000313" key="2">
    <source>
        <dbReference type="Proteomes" id="UP000585474"/>
    </source>
</evidence>
<sequence>MKGREMTVICCRGSEERLEREVERGRQVVLLLFFGRWWRDDGGGSGCGSSDNGNSGGVRMMVEGGDGDMMYGGSIGSGDSSSSGCVRMEVDGGGIGSGWMVVVVWCDGGCRGWWWQL</sequence>
<gene>
    <name evidence="1" type="ORF">Acr_00g0009940</name>
</gene>
<dbReference type="EMBL" id="BJWL01000106">
    <property type="protein sequence ID" value="GFS30066.1"/>
    <property type="molecule type" value="Genomic_DNA"/>
</dbReference>
<keyword evidence="2" id="KW-1185">Reference proteome</keyword>
<reference evidence="2" key="1">
    <citation type="submission" date="2019-07" db="EMBL/GenBank/DDBJ databases">
        <title>De Novo Assembly of kiwifruit Actinidia rufa.</title>
        <authorList>
            <person name="Sugita-Konishi S."/>
            <person name="Sato K."/>
            <person name="Mori E."/>
            <person name="Abe Y."/>
            <person name="Kisaki G."/>
            <person name="Hamano K."/>
            <person name="Suezawa K."/>
            <person name="Otani M."/>
            <person name="Fukuda T."/>
            <person name="Manabe T."/>
            <person name="Gomi K."/>
            <person name="Tabuchi M."/>
            <person name="Akimitsu K."/>
            <person name="Kataoka I."/>
        </authorList>
    </citation>
    <scope>NUCLEOTIDE SEQUENCE [LARGE SCALE GENOMIC DNA]</scope>
    <source>
        <strain evidence="2">cv. Fuchu</strain>
    </source>
</reference>
<evidence type="ECO:0000313" key="1">
    <source>
        <dbReference type="EMBL" id="GFS30066.1"/>
    </source>
</evidence>